<protein>
    <submittedName>
        <fullName evidence="2">NAD(P)H-binding protein</fullName>
    </submittedName>
</protein>
<name>A0ABW5JER2_9BACT</name>
<proteinExistence type="predicted"/>
<organism evidence="2 3">
    <name type="scientific">Gracilimonas halophila</name>
    <dbReference type="NCBI Taxonomy" id="1834464"/>
    <lineage>
        <taxon>Bacteria</taxon>
        <taxon>Pseudomonadati</taxon>
        <taxon>Balneolota</taxon>
        <taxon>Balneolia</taxon>
        <taxon>Balneolales</taxon>
        <taxon>Balneolaceae</taxon>
        <taxon>Gracilimonas</taxon>
    </lineage>
</organism>
<accession>A0ABW5JER2</accession>
<dbReference type="SUPFAM" id="SSF51735">
    <property type="entry name" value="NAD(P)-binding Rossmann-fold domains"/>
    <property type="match status" value="1"/>
</dbReference>
<comment type="caution">
    <text evidence="2">The sequence shown here is derived from an EMBL/GenBank/DDBJ whole genome shotgun (WGS) entry which is preliminary data.</text>
</comment>
<evidence type="ECO:0000313" key="3">
    <source>
        <dbReference type="Proteomes" id="UP001597460"/>
    </source>
</evidence>
<gene>
    <name evidence="2" type="ORF">ACFSVN_02130</name>
</gene>
<dbReference type="EMBL" id="JBHULI010000002">
    <property type="protein sequence ID" value="MFD2531239.1"/>
    <property type="molecule type" value="Genomic_DNA"/>
</dbReference>
<dbReference type="Pfam" id="PF13460">
    <property type="entry name" value="NAD_binding_10"/>
    <property type="match status" value="1"/>
</dbReference>
<dbReference type="InterPro" id="IPR036291">
    <property type="entry name" value="NAD(P)-bd_dom_sf"/>
</dbReference>
<dbReference type="Gene3D" id="3.40.50.720">
    <property type="entry name" value="NAD(P)-binding Rossmann-like Domain"/>
    <property type="match status" value="1"/>
</dbReference>
<dbReference type="Proteomes" id="UP001597460">
    <property type="component" value="Unassembled WGS sequence"/>
</dbReference>
<dbReference type="PANTHER" id="PTHR14097">
    <property type="entry name" value="OXIDOREDUCTASE HTATIP2"/>
    <property type="match status" value="1"/>
</dbReference>
<dbReference type="PANTHER" id="PTHR14097:SF7">
    <property type="entry name" value="OXIDOREDUCTASE HTATIP2"/>
    <property type="match status" value="1"/>
</dbReference>
<dbReference type="RefSeq" id="WP_390297907.1">
    <property type="nucleotide sequence ID" value="NZ_JBHULI010000002.1"/>
</dbReference>
<keyword evidence="3" id="KW-1185">Reference proteome</keyword>
<sequence length="242" mass="27526">MSKTAIVIGATGLVGSEIMNLLLEDEHYQTVKVFHRRSTGISHPKLEEHVINFDEVNEWKHLLTGDEFYSALGTTIKKAGSQEAQYTVDFTYQYETAKAAAKNGVKKYSLVSSAGANHQSRMFYSRLKGELDEAVKELPFEVTTVLRPSILDGDRNEKRPAEKFGLLMARLFTKIPGLKKYRPILAQKVAVGMINSLQKCPPGYHIFELDEIFICKVKRHDASCLYRRERQFSICGLITYYH</sequence>
<feature type="domain" description="NAD(P)-binding" evidence="1">
    <location>
        <begin position="9"/>
        <end position="151"/>
    </location>
</feature>
<evidence type="ECO:0000313" key="2">
    <source>
        <dbReference type="EMBL" id="MFD2531239.1"/>
    </source>
</evidence>
<dbReference type="InterPro" id="IPR016040">
    <property type="entry name" value="NAD(P)-bd_dom"/>
</dbReference>
<evidence type="ECO:0000259" key="1">
    <source>
        <dbReference type="Pfam" id="PF13460"/>
    </source>
</evidence>
<reference evidence="3" key="1">
    <citation type="journal article" date="2019" name="Int. J. Syst. Evol. Microbiol.">
        <title>The Global Catalogue of Microorganisms (GCM) 10K type strain sequencing project: providing services to taxonomists for standard genome sequencing and annotation.</title>
        <authorList>
            <consortium name="The Broad Institute Genomics Platform"/>
            <consortium name="The Broad Institute Genome Sequencing Center for Infectious Disease"/>
            <person name="Wu L."/>
            <person name="Ma J."/>
        </authorList>
    </citation>
    <scope>NUCLEOTIDE SEQUENCE [LARGE SCALE GENOMIC DNA]</scope>
    <source>
        <strain evidence="3">KCTC 52042</strain>
    </source>
</reference>